<proteinExistence type="predicted"/>
<dbReference type="Gene3D" id="3.40.50.150">
    <property type="entry name" value="Vaccinia Virus protein VP39"/>
    <property type="match status" value="1"/>
</dbReference>
<dbReference type="CDD" id="cd02440">
    <property type="entry name" value="AdoMet_MTases"/>
    <property type="match status" value="1"/>
</dbReference>
<dbReference type="InterPro" id="IPR013216">
    <property type="entry name" value="Methyltransf_11"/>
</dbReference>
<dbReference type="Proteomes" id="UP000293391">
    <property type="component" value="Chromosome"/>
</dbReference>
<name>A0AAJ4P4I4_ACILW</name>
<protein>
    <submittedName>
        <fullName evidence="3">Methyltransferase domain-containing protein</fullName>
    </submittedName>
</protein>
<dbReference type="InterPro" id="IPR029063">
    <property type="entry name" value="SAM-dependent_MTases_sf"/>
</dbReference>
<feature type="transmembrane region" description="Helical" evidence="1">
    <location>
        <begin position="174"/>
        <end position="192"/>
    </location>
</feature>
<evidence type="ECO:0000256" key="1">
    <source>
        <dbReference type="SAM" id="Phobius"/>
    </source>
</evidence>
<dbReference type="GO" id="GO:0032259">
    <property type="term" value="P:methylation"/>
    <property type="evidence" value="ECO:0007669"/>
    <property type="project" value="UniProtKB-KW"/>
</dbReference>
<feature type="transmembrane region" description="Helical" evidence="1">
    <location>
        <begin position="212"/>
        <end position="233"/>
    </location>
</feature>
<evidence type="ECO:0000313" key="3">
    <source>
        <dbReference type="EMBL" id="QXR07533.1"/>
    </source>
</evidence>
<keyword evidence="3" id="KW-0808">Transferase</keyword>
<reference evidence="3" key="2">
    <citation type="journal article" date="2019" name="Nat. Commun.">
        <title>Spatiotemporal dynamics of multidrug resistant bacteria on intensive care unit surfaces.</title>
        <authorList>
            <person name="D'Souza A.W."/>
            <person name="Potter R.F."/>
            <person name="Wallace M."/>
            <person name="Shupe A."/>
            <person name="Patel S."/>
            <person name="Sun X."/>
            <person name="Gul D."/>
            <person name="Kwon J.H."/>
            <person name="Andleeb S."/>
            <person name="Burnham C.D."/>
            <person name="Dantas G."/>
        </authorList>
    </citation>
    <scope>NUCLEOTIDE SEQUENCE</scope>
    <source>
        <strain evidence="3">AL_065</strain>
    </source>
</reference>
<keyword evidence="3" id="KW-0489">Methyltransferase</keyword>
<keyword evidence="1" id="KW-0812">Transmembrane</keyword>
<organism evidence="3 4">
    <name type="scientific">Acinetobacter lwoffii</name>
    <dbReference type="NCBI Taxonomy" id="28090"/>
    <lineage>
        <taxon>Bacteria</taxon>
        <taxon>Pseudomonadati</taxon>
        <taxon>Pseudomonadota</taxon>
        <taxon>Gammaproteobacteria</taxon>
        <taxon>Moraxellales</taxon>
        <taxon>Moraxellaceae</taxon>
        <taxon>Acinetobacter</taxon>
    </lineage>
</organism>
<keyword evidence="1" id="KW-0472">Membrane</keyword>
<dbReference type="RefSeq" id="WP_165353911.1">
    <property type="nucleotide sequence ID" value="NZ_CP078045.1"/>
</dbReference>
<keyword evidence="1" id="KW-1133">Transmembrane helix</keyword>
<reference evidence="3" key="3">
    <citation type="submission" date="2021-06" db="EMBL/GenBank/DDBJ databases">
        <authorList>
            <person name="Diorio-Toth L."/>
        </authorList>
    </citation>
    <scope>NUCLEOTIDE SEQUENCE</scope>
    <source>
        <strain evidence="3">AL_065</strain>
    </source>
</reference>
<dbReference type="GO" id="GO:0008757">
    <property type="term" value="F:S-adenosylmethionine-dependent methyltransferase activity"/>
    <property type="evidence" value="ECO:0007669"/>
    <property type="project" value="InterPro"/>
</dbReference>
<gene>
    <name evidence="3" type="ORF">EVX74_000290</name>
</gene>
<dbReference type="Pfam" id="PF08241">
    <property type="entry name" value="Methyltransf_11"/>
    <property type="match status" value="1"/>
</dbReference>
<dbReference type="SUPFAM" id="SSF53335">
    <property type="entry name" value="S-adenosyl-L-methionine-dependent methyltransferases"/>
    <property type="match status" value="1"/>
</dbReference>
<evidence type="ECO:0000259" key="2">
    <source>
        <dbReference type="Pfam" id="PF08241"/>
    </source>
</evidence>
<dbReference type="EMBL" id="CP078045">
    <property type="protein sequence ID" value="QXR07533.1"/>
    <property type="molecule type" value="Genomic_DNA"/>
</dbReference>
<evidence type="ECO:0000313" key="4">
    <source>
        <dbReference type="Proteomes" id="UP000293391"/>
    </source>
</evidence>
<dbReference type="AlphaFoldDB" id="A0AAJ4P4I4"/>
<feature type="domain" description="Methyltransferase type 11" evidence="2">
    <location>
        <begin position="41"/>
        <end position="127"/>
    </location>
</feature>
<accession>A0AAJ4P4I4</accession>
<sequence length="235" mass="27634">MKPFNIQDQWIYPNIQHWTPYILKNLSKINHLYKNNEGIVLDVGGGLAPISDITNLSDYKYILLDPDINKLNLCIKPIEKIQGYAENIPLKDNSIDILITSSCLQYINQYKFFDECRRVLKVGGIIALHENGPYNPFILFARLIQRFIGVFNKEQWKYRNTIKTYYYPKELNGFELYSVIQVGLTTPILLYLQILNIKQPPKLLFILNKIDYYLLLIFPFLKKITFLSTVIYIKK</sequence>
<reference evidence="3" key="1">
    <citation type="submission" date="2018-10" db="EMBL/GenBank/DDBJ databases">
        <authorList>
            <person name="D'Souza A.W."/>
            <person name="Potter R.F."/>
            <person name="Wallace M."/>
            <person name="Shupe A."/>
            <person name="Patel S."/>
            <person name="Sun S."/>
            <person name="Gul D."/>
            <person name="Kwon J.H."/>
            <person name="Andleeb S."/>
            <person name="Burnham C.-A.D."/>
            <person name="Dantas G."/>
        </authorList>
    </citation>
    <scope>NUCLEOTIDE SEQUENCE</scope>
    <source>
        <strain evidence="3">AL_065</strain>
    </source>
</reference>